<proteinExistence type="predicted"/>
<dbReference type="EMBL" id="JARKIB010000111">
    <property type="protein sequence ID" value="KAJ7738642.1"/>
    <property type="molecule type" value="Genomic_DNA"/>
</dbReference>
<accession>A0AAD7IAD2</accession>
<reference evidence="1" key="1">
    <citation type="submission" date="2023-03" db="EMBL/GenBank/DDBJ databases">
        <title>Massive genome expansion in bonnet fungi (Mycena s.s.) driven by repeated elements and novel gene families across ecological guilds.</title>
        <authorList>
            <consortium name="Lawrence Berkeley National Laboratory"/>
            <person name="Harder C.B."/>
            <person name="Miyauchi S."/>
            <person name="Viragh M."/>
            <person name="Kuo A."/>
            <person name="Thoen E."/>
            <person name="Andreopoulos B."/>
            <person name="Lu D."/>
            <person name="Skrede I."/>
            <person name="Drula E."/>
            <person name="Henrissat B."/>
            <person name="Morin E."/>
            <person name="Kohler A."/>
            <person name="Barry K."/>
            <person name="LaButti K."/>
            <person name="Morin E."/>
            <person name="Salamov A."/>
            <person name="Lipzen A."/>
            <person name="Mereny Z."/>
            <person name="Hegedus B."/>
            <person name="Baldrian P."/>
            <person name="Stursova M."/>
            <person name="Weitz H."/>
            <person name="Taylor A."/>
            <person name="Grigoriev I.V."/>
            <person name="Nagy L.G."/>
            <person name="Martin F."/>
            <person name="Kauserud H."/>
        </authorList>
    </citation>
    <scope>NUCLEOTIDE SEQUENCE</scope>
    <source>
        <strain evidence="1">CBHHK182m</strain>
    </source>
</reference>
<comment type="caution">
    <text evidence="1">The sequence shown here is derived from an EMBL/GenBank/DDBJ whole genome shotgun (WGS) entry which is preliminary data.</text>
</comment>
<name>A0AAD7IAD2_9AGAR</name>
<keyword evidence="2" id="KW-1185">Reference proteome</keyword>
<gene>
    <name evidence="1" type="ORF">B0H16DRAFT_1570379</name>
</gene>
<sequence length="250" mass="28073">MIVTWPTWVHETFDVSLSCFKAIAAADPDTYSCLYNKNFRLFNQDDKAADLIPYFALARYQDSGPWEMLVVLECAAGQATAALDRKVALWLNDSKISLVIGVDIQIGQYRSPDPAVLNNDVNPTTFTLGDLLAMEYPPLGPININSHNWECNIWKIMVGLHAPPDEDEVSRQMKSNSRSFDLTPVDVNDSAAHAQLLRRQETVDSIVGRVVKDAINPELFDTCFGSTQAFNLAWGTFYSRLYRALRDDAF</sequence>
<evidence type="ECO:0000313" key="1">
    <source>
        <dbReference type="EMBL" id="KAJ7738642.1"/>
    </source>
</evidence>
<evidence type="ECO:0000313" key="2">
    <source>
        <dbReference type="Proteomes" id="UP001215598"/>
    </source>
</evidence>
<organism evidence="1 2">
    <name type="scientific">Mycena metata</name>
    <dbReference type="NCBI Taxonomy" id="1033252"/>
    <lineage>
        <taxon>Eukaryota</taxon>
        <taxon>Fungi</taxon>
        <taxon>Dikarya</taxon>
        <taxon>Basidiomycota</taxon>
        <taxon>Agaricomycotina</taxon>
        <taxon>Agaricomycetes</taxon>
        <taxon>Agaricomycetidae</taxon>
        <taxon>Agaricales</taxon>
        <taxon>Marasmiineae</taxon>
        <taxon>Mycenaceae</taxon>
        <taxon>Mycena</taxon>
    </lineage>
</organism>
<dbReference type="AlphaFoldDB" id="A0AAD7IAD2"/>
<protein>
    <submittedName>
        <fullName evidence="1">Uncharacterized protein</fullName>
    </submittedName>
</protein>
<dbReference type="Proteomes" id="UP001215598">
    <property type="component" value="Unassembled WGS sequence"/>
</dbReference>